<proteinExistence type="predicted"/>
<organism evidence="3 4">
    <name type="scientific">Pseudoduganella flava</name>
    <dbReference type="NCBI Taxonomy" id="871742"/>
    <lineage>
        <taxon>Bacteria</taxon>
        <taxon>Pseudomonadati</taxon>
        <taxon>Pseudomonadota</taxon>
        <taxon>Betaproteobacteria</taxon>
        <taxon>Burkholderiales</taxon>
        <taxon>Oxalobacteraceae</taxon>
        <taxon>Telluria group</taxon>
        <taxon>Pseudoduganella</taxon>
    </lineage>
</organism>
<reference evidence="3 4" key="1">
    <citation type="journal article" date="2015" name="Stand. Genomic Sci.">
        <title>Genomic Encyclopedia of Bacterial and Archaeal Type Strains, Phase III: the genomes of soil and plant-associated and newly described type strains.</title>
        <authorList>
            <person name="Whitman W.B."/>
            <person name="Woyke T."/>
            <person name="Klenk H.P."/>
            <person name="Zhou Y."/>
            <person name="Lilburn T.G."/>
            <person name="Beck B.J."/>
            <person name="De Vos P."/>
            <person name="Vandamme P."/>
            <person name="Eisen J.A."/>
            <person name="Garrity G."/>
            <person name="Hugenholtz P."/>
            <person name="Kyrpides N.C."/>
        </authorList>
    </citation>
    <scope>NUCLEOTIDE SEQUENCE [LARGE SCALE GENOMIC DNA]</scope>
    <source>
        <strain evidence="3 4">CGMCC 1.10685</strain>
    </source>
</reference>
<dbReference type="RefSeq" id="WP_145873064.1">
    <property type="nucleotide sequence ID" value="NZ_CP046904.1"/>
</dbReference>
<dbReference type="Proteomes" id="UP000315112">
    <property type="component" value="Unassembled WGS sequence"/>
</dbReference>
<reference evidence="2 5" key="3">
    <citation type="submission" date="2019-12" db="EMBL/GenBank/DDBJ databases">
        <title>Draft Genome Sequences of Six Type Strains of the Genus Massilia.</title>
        <authorList>
            <person name="Miess H."/>
            <person name="Frediansyah A."/>
            <person name="Goeker M."/>
            <person name="Gross H."/>
        </authorList>
    </citation>
    <scope>NUCLEOTIDE SEQUENCE [LARGE SCALE GENOMIC DNA]</scope>
    <source>
        <strain evidence="2 5">DSM 26639</strain>
    </source>
</reference>
<dbReference type="EMBL" id="CP046904">
    <property type="protein sequence ID" value="QGZ41678.1"/>
    <property type="molecule type" value="Genomic_DNA"/>
</dbReference>
<reference evidence="3" key="2">
    <citation type="submission" date="2019-07" db="EMBL/GenBank/DDBJ databases">
        <authorList>
            <person name="Whitman W."/>
            <person name="Huntemann M."/>
            <person name="Clum A."/>
            <person name="Pillay M."/>
            <person name="Palaniappan K."/>
            <person name="Varghese N."/>
            <person name="Mikhailova N."/>
            <person name="Stamatis D."/>
            <person name="Reddy T."/>
            <person name="Daum C."/>
            <person name="Shapiro N."/>
            <person name="Ivanova N."/>
            <person name="Kyrpides N."/>
            <person name="Woyke T."/>
        </authorList>
    </citation>
    <scope>NUCLEOTIDE SEQUENCE</scope>
    <source>
        <strain evidence="3">CGMCC 1.10685</strain>
    </source>
</reference>
<evidence type="ECO:0000313" key="4">
    <source>
        <dbReference type="Proteomes" id="UP000315112"/>
    </source>
</evidence>
<dbReference type="OrthoDB" id="8703271at2"/>
<protein>
    <submittedName>
        <fullName evidence="3">Uncharacterized protein</fullName>
    </submittedName>
</protein>
<evidence type="ECO:0000256" key="1">
    <source>
        <dbReference type="SAM" id="SignalP"/>
    </source>
</evidence>
<sequence>MKALFLLLLAPGLALADDAALRHCRTLTDTANRLACYDAIPLAPVRTPEQDFGIETVKKTVEAPKSIATTIPGRFDGWQPGQAIKLANGQTWRIVDGSQAVLAPLQDPKVTVERNAFGTMFLKIEGTNQSPKVRRVN</sequence>
<dbReference type="AlphaFoldDB" id="A0A562Q4L7"/>
<evidence type="ECO:0000313" key="3">
    <source>
        <dbReference type="EMBL" id="TWI51672.1"/>
    </source>
</evidence>
<evidence type="ECO:0000313" key="2">
    <source>
        <dbReference type="EMBL" id="QGZ41678.1"/>
    </source>
</evidence>
<dbReference type="Proteomes" id="UP000437862">
    <property type="component" value="Chromosome"/>
</dbReference>
<evidence type="ECO:0000313" key="5">
    <source>
        <dbReference type="Proteomes" id="UP000437862"/>
    </source>
</evidence>
<keyword evidence="5" id="KW-1185">Reference proteome</keyword>
<gene>
    <name evidence="2" type="ORF">GO485_23225</name>
    <name evidence="3" type="ORF">IP92_00660</name>
</gene>
<dbReference type="EMBL" id="VLKW01000001">
    <property type="protein sequence ID" value="TWI51672.1"/>
    <property type="molecule type" value="Genomic_DNA"/>
</dbReference>
<feature type="signal peptide" evidence="1">
    <location>
        <begin position="1"/>
        <end position="16"/>
    </location>
</feature>
<feature type="chain" id="PRO_5044618206" evidence="1">
    <location>
        <begin position="17"/>
        <end position="137"/>
    </location>
</feature>
<name>A0A562Q4L7_9BURK</name>
<keyword evidence="1" id="KW-0732">Signal</keyword>
<accession>A0A562Q4L7</accession>